<accession>A0A1Y6HS49</accession>
<dbReference type="InterPro" id="IPR027463">
    <property type="entry name" value="AcrB_DN_DC_subdom"/>
</dbReference>
<proteinExistence type="predicted"/>
<dbReference type="Gene3D" id="3.30.70.1430">
    <property type="entry name" value="Multidrug efflux transporter AcrB pore domain"/>
    <property type="match status" value="1"/>
</dbReference>
<dbReference type="Gene3D" id="2.40.420.20">
    <property type="match status" value="1"/>
</dbReference>
<dbReference type="Proteomes" id="UP000195953">
    <property type="component" value="Chromosome 1"/>
</dbReference>
<dbReference type="STRING" id="48664.BER92_16475"/>
<dbReference type="EMBL" id="LT853885">
    <property type="protein sequence ID" value="SMR04662.1"/>
    <property type="molecule type" value="Genomic_DNA"/>
</dbReference>
<organism evidence="2 3">
    <name type="scientific">Xanthomonas fragariae</name>
    <dbReference type="NCBI Taxonomy" id="48664"/>
    <lineage>
        <taxon>Bacteria</taxon>
        <taxon>Pseudomonadati</taxon>
        <taxon>Pseudomonadota</taxon>
        <taxon>Gammaproteobacteria</taxon>
        <taxon>Lysobacterales</taxon>
        <taxon>Lysobacteraceae</taxon>
        <taxon>Xanthomonas</taxon>
    </lineage>
</organism>
<evidence type="ECO:0000313" key="3">
    <source>
        <dbReference type="Proteomes" id="UP000195953"/>
    </source>
</evidence>
<dbReference type="GO" id="GO:0042910">
    <property type="term" value="F:xenobiotic transmembrane transporter activity"/>
    <property type="evidence" value="ECO:0007669"/>
    <property type="project" value="TreeGrafter"/>
</dbReference>
<dbReference type="Gene3D" id="3.30.70.1320">
    <property type="entry name" value="Multidrug efflux transporter AcrB pore domain like"/>
    <property type="match status" value="1"/>
</dbReference>
<dbReference type="Pfam" id="PF25967">
    <property type="entry name" value="RND-MFP_C"/>
    <property type="match status" value="1"/>
</dbReference>
<dbReference type="PANTHER" id="PTHR32063:SF13">
    <property type="entry name" value="MULTIDRUG EFFLUX PUMP SUBUNIT ACRB-RELATED"/>
    <property type="match status" value="1"/>
</dbReference>
<reference evidence="2 3" key="1">
    <citation type="submission" date="2017-05" db="EMBL/GenBank/DDBJ databases">
        <authorList>
            <person name="Song R."/>
            <person name="Chenine A.L."/>
            <person name="Ruprecht R.M."/>
        </authorList>
    </citation>
    <scope>NUCLEOTIDE SEQUENCE [LARGE SCALE GENOMIC DNA]</scope>
    <source>
        <strain evidence="2">PD5205</strain>
    </source>
</reference>
<dbReference type="InterPro" id="IPR001036">
    <property type="entry name" value="Acrflvin-R"/>
</dbReference>
<gene>
    <name evidence="2" type="ORF">PD5205_03386</name>
</gene>
<dbReference type="Pfam" id="PF00873">
    <property type="entry name" value="ACR_tran"/>
    <property type="match status" value="1"/>
</dbReference>
<dbReference type="GO" id="GO:0005886">
    <property type="term" value="C:plasma membrane"/>
    <property type="evidence" value="ECO:0007669"/>
    <property type="project" value="TreeGrafter"/>
</dbReference>
<dbReference type="SUPFAM" id="SSF82693">
    <property type="entry name" value="Multidrug efflux transporter AcrB pore domain, PN1, PN2, PC1 and PC2 subdomains"/>
    <property type="match status" value="1"/>
</dbReference>
<name>A0A1Y6HS49_9XANT</name>
<protein>
    <submittedName>
        <fullName evidence="2">Multidrug efflux transporter</fullName>
    </submittedName>
</protein>
<dbReference type="Gene3D" id="3.30.2090.10">
    <property type="entry name" value="Multidrug efflux transporter AcrB TolC docking domain, DN and DC subdomains"/>
    <property type="match status" value="1"/>
</dbReference>
<feature type="domain" description="Multidrug resistance protein MdtA-like C-terminal permuted SH3" evidence="1">
    <location>
        <begin position="2"/>
        <end position="43"/>
    </location>
</feature>
<dbReference type="InterPro" id="IPR058627">
    <property type="entry name" value="MdtA-like_C"/>
</dbReference>
<dbReference type="PANTHER" id="PTHR32063">
    <property type="match status" value="1"/>
</dbReference>
<evidence type="ECO:0000313" key="2">
    <source>
        <dbReference type="EMBL" id="SMR04662.1"/>
    </source>
</evidence>
<evidence type="ECO:0000259" key="1">
    <source>
        <dbReference type="Pfam" id="PF25967"/>
    </source>
</evidence>
<sequence length="299" mass="31034">MVVGAGGKVAQRMVTTGDAVGARWVVSEGLSAGERVIVQDLQKIQVGMPVKTREVTVAAIAPAAIAPNAVPVTAAPASTAPKVSQGEALLSDDVKTNGLTVTKSDSGSMFMVLAFTSEDSSMDSTDIGDYMVSALQDLISRLNGIGSVNVFGAEYAIRVWLDPEKLHTYALKPSDVSTAIAAQNADVSSDALDALSALQGQQLDAMVTSRSKLSTPAQFENIVLKSDASGATVYLRDVARLELGSESYGPSSRFNSKPFAGMGLQLATGANALDAAKPVEAKLDALTPYFPAGLTYQMA</sequence>
<dbReference type="AlphaFoldDB" id="A0A1Y6HS49"/>
<dbReference type="SUPFAM" id="SSF82714">
    <property type="entry name" value="Multidrug efflux transporter AcrB TolC docking domain, DN and DC subdomains"/>
    <property type="match status" value="1"/>
</dbReference>